<protein>
    <recommendedName>
        <fullName evidence="11">Vacuolar protein sorting-associated protein</fullName>
    </recommendedName>
</protein>
<dbReference type="Pfam" id="PF25033">
    <property type="entry name" value="VPS13_M"/>
    <property type="match status" value="1"/>
</dbReference>
<evidence type="ECO:0000256" key="3">
    <source>
        <dbReference type="ARBA" id="ARBA00023055"/>
    </source>
</evidence>
<feature type="compositionally biased region" description="Basic and acidic residues" evidence="4">
    <location>
        <begin position="1657"/>
        <end position="1666"/>
    </location>
</feature>
<evidence type="ECO:0000313" key="9">
    <source>
        <dbReference type="EMBL" id="KJA29126.1"/>
    </source>
</evidence>
<evidence type="ECO:0000259" key="6">
    <source>
        <dbReference type="Pfam" id="PF25033"/>
    </source>
</evidence>
<dbReference type="OrthoDB" id="428159at2759"/>
<dbReference type="InterPro" id="IPR026847">
    <property type="entry name" value="VPS13"/>
</dbReference>
<evidence type="ECO:0000313" key="10">
    <source>
        <dbReference type="Proteomes" id="UP000054270"/>
    </source>
</evidence>
<evidence type="ECO:0008006" key="11">
    <source>
        <dbReference type="Google" id="ProtNLM"/>
    </source>
</evidence>
<dbReference type="Pfam" id="PF25037">
    <property type="entry name" value="VPS13_C"/>
    <property type="match status" value="1"/>
</dbReference>
<dbReference type="GO" id="GO:0045053">
    <property type="term" value="P:protein retention in Golgi apparatus"/>
    <property type="evidence" value="ECO:0007669"/>
    <property type="project" value="TreeGrafter"/>
</dbReference>
<dbReference type="GO" id="GO:0007005">
    <property type="term" value="P:mitochondrion organization"/>
    <property type="evidence" value="ECO:0007669"/>
    <property type="project" value="TreeGrafter"/>
</dbReference>
<keyword evidence="10" id="KW-1185">Reference proteome</keyword>
<dbReference type="STRING" id="945553.A0A0D2PL87"/>
<dbReference type="InterPro" id="IPR009543">
    <property type="entry name" value="VPS13_VAB"/>
</dbReference>
<dbReference type="InterPro" id="IPR026854">
    <property type="entry name" value="VPS13_N"/>
</dbReference>
<dbReference type="GO" id="GO:0045324">
    <property type="term" value="P:late endosome to vacuole transport"/>
    <property type="evidence" value="ECO:0007669"/>
    <property type="project" value="TreeGrafter"/>
</dbReference>
<name>A0A0D2PL87_HYPSF</name>
<proteinExistence type="inferred from homology"/>
<dbReference type="EMBL" id="KN817519">
    <property type="protein sequence ID" value="KJA29126.1"/>
    <property type="molecule type" value="Genomic_DNA"/>
</dbReference>
<reference evidence="10" key="1">
    <citation type="submission" date="2014-04" db="EMBL/GenBank/DDBJ databases">
        <title>Evolutionary Origins and Diversification of the Mycorrhizal Mutualists.</title>
        <authorList>
            <consortium name="DOE Joint Genome Institute"/>
            <consortium name="Mycorrhizal Genomics Consortium"/>
            <person name="Kohler A."/>
            <person name="Kuo A."/>
            <person name="Nagy L.G."/>
            <person name="Floudas D."/>
            <person name="Copeland A."/>
            <person name="Barry K.W."/>
            <person name="Cichocki N."/>
            <person name="Veneault-Fourrey C."/>
            <person name="LaButti K."/>
            <person name="Lindquist E.A."/>
            <person name="Lipzen A."/>
            <person name="Lundell T."/>
            <person name="Morin E."/>
            <person name="Murat C."/>
            <person name="Riley R."/>
            <person name="Ohm R."/>
            <person name="Sun H."/>
            <person name="Tunlid A."/>
            <person name="Henrissat B."/>
            <person name="Grigoriev I.V."/>
            <person name="Hibbett D.S."/>
            <person name="Martin F."/>
        </authorList>
    </citation>
    <scope>NUCLEOTIDE SEQUENCE [LARGE SCALE GENOMIC DNA]</scope>
    <source>
        <strain evidence="10">FD-334 SS-4</strain>
    </source>
</reference>
<dbReference type="InterPro" id="IPR056747">
    <property type="entry name" value="VPS13-like_M"/>
</dbReference>
<evidence type="ECO:0000256" key="4">
    <source>
        <dbReference type="SAM" id="MobiDB-lite"/>
    </source>
</evidence>
<dbReference type="InterPro" id="IPR056748">
    <property type="entry name" value="VPS13-like_C"/>
</dbReference>
<evidence type="ECO:0000259" key="5">
    <source>
        <dbReference type="Pfam" id="PF12624"/>
    </source>
</evidence>
<gene>
    <name evidence="9" type="ORF">HYPSUDRAFT_61160</name>
</gene>
<feature type="domain" description="VPS13-like middle region" evidence="6">
    <location>
        <begin position="1073"/>
        <end position="1815"/>
    </location>
</feature>
<keyword evidence="3" id="KW-0445">Lipid transport</keyword>
<dbReference type="PANTHER" id="PTHR16166">
    <property type="entry name" value="VACUOLAR PROTEIN SORTING-ASSOCIATED PROTEIN VPS13"/>
    <property type="match status" value="1"/>
</dbReference>
<sequence>MWWLDPGKEVLNVLFNRILAPYVMNLDLNQVNYGIGQGQLTLRNLKLKKGALDKFQLPVDVLEGHLGKFTLSLHWMNLGNQPVEIMVEDVYLLVVPSPQSNVNAEEDEARAHSAKMERLENAELLHVQSEVESADGSPQTQGLVQSVIAKIINNVQVTVKNIHIRYEDNLSVPGHPFAAGITLAGFTAVSVNDQWEPAFIESTAGAIHKLAKLQSLALYFDTDSPSMSGLPTQESIQKFFSMISHSKNDTQHQYILKPVSGEGRVVVNHKMDKDTPQFDIHLFFEEIGVILDDHQYRDAISLVDMYHVYLRKRQYGKYRPADNAVTSSVAKTRLVFAMTAIIEGVREKNRKWTWQYFAERRDDRRAYVSLFQKKLLSPLLGTDLSTFEGLERRLSYEDIRFYRSIARSKLKKDLALRKKVEAEKKEQQARQQGWGSWLWGSSSTQTEQDEAVFKGSMTEEQRKQLYDVLDYDEKTAVVNALQVPRESLKMRIAAKLDKGSFALKSDPHGESIEVMSVVFDVFQANFIQRPDNFENSISLNGFRVFDGTTAHSLYPQIVHVKADFNDTQERSSSTQDITPFFFIKFENNPLDNRADNALTVRMQHMEIIYHKGYIEAVYKFFKPPSSQLESVEALLNAASETLEGLRRETRAGLEYALQTHKTVDIQMDLNAPVIIVPEDVTTNNCKHLIIDAGHIAIESHLVPKEAIMTIHQKRNIKYTDEDFRNLESLMYDKLFLRLKDAQFIVGDNLQTCRTALVSEANDSLHILERISFDLQIDKSIVPTALNLAQFKVSGTLPSLQINLSDTKYKSLMRLIDVCIPHFGAEESSSFSTEPVQTASNAFQLPTTLFGQIESEYNVEDDEDDDIPSMSQEEQFFEADDGSSTNPRLSQHIFELDFKVDRLRAVISKSTPDGVDKLLGDLHLDSFSLSFTIAKYDMKVDVNLRSVNMNVVQPGKKDICFISTRELGPSNDQDLLTMVYTRIQKESPNFLTLYEGIDQNIDIKMSTLVFRVAPEPVLALYDFIMTTFVPNSDQAIPFNPDHPPKDGGRLETSNDVDGKVRVLVKLEGVQVILSNNMANLATLSLSTADISVFVRPKTLRVSGRLGNLTLVNDNAKCPVIGDFGKLMSIDGKNFADFKYQTFDPEEENYTGIKSSVHLDAASIKFHFVEQPLHDLYLFVAKLAKLKGLYDAATQVAVQRASEIERMQFDISIKTPIVIFPSDPASSSDALILRLGQIGARNVSETLVNRISASLRGIQLISNLYRQGECLTLKMIDDIDVFADVVQTSGIDRAQDVDYPDTQVSIKVSDIKLHLTQVQYCLLIRLAESIPRVFANPPDARHSITNDFPTPPPIKDIASTEVAFKPELRSLSSQIWTIVDLVVSVNAIKLHLYDPFAISESQLKDHGIARFALNDNTLRFKLLSNGDGEAQIVLRSFTMSNTRPGQTKFREIIPAAQHDRNQFMLLFTMTNSQGPSVAVLTVDSPQIIFAVDPVISLLEFFTSAFNNNVYQPPSTDPISDTDNASGALEQSPGNLDFRVDLHDVSISVLENDEDTESRAIRLYISQILLSQQGIIALTIGRLGMSLIKMGRVTESVRFLDDVDLTFSLDNRSSSSHQMTNIEISARPIVFRASYRDITMITSILNKAIERYGHSQESLKQQKEGDIKPMENGNSEHPVKDVGLLSKSNQGHLQSKGAARVLMSKEQLKASFDGFRLILIGDLHEQPMLHLKVKPFIIGVKDWSGQMHSTLTITTMITYWNLTNSHWEPLIDPWTLTITVTREGTTGSLDLMLLARERLDLNISTTFMEVALTTLNTWSREGQSVLQKPRGSYAPYRIRNQTGAPIFIWSDVDSSSGKKDIDAVKILQNQSIDWRFDDWKTMREHVSSGQHNIGIQFLEESWEHLRGVPVDREGEYVFSLRPRRDKYPDRLLCEVKVVDNTKIVTIRSTYKVENLTLYPMELMLVDNLGHPVYSLEKIVPGHEFSLPIEAVTKHRIRIQPDQGFGYKWSLPIRWEDLISKKSFTIKCPHADPKEAAFRLQAWVQTDNMENSPSKYPKINLKLRAPLELENLLPYNLEYRIYDKNTNQNWKSYLRKGGVMPVHSVELGHFILLSVSVQDTVFKPSEFTIINTDGHSDFDIEHNLTLRDHLDRTLDLKLNYVRHPESGGAFKVQIYSPYVIVNKTGMPFFVKPTKATRIGSRDSAGDTSTESTSTSMPFLFSHPQKQGHEFIFKVGDSTWSKPVSFEAPAAETGMVIASQANKGTEFHVGLSWSEGTGKYKLSKVIAITPRFLIKNGLPNAIAFREHGAAPKERSLIEPGQRCTFQLFRTGNEKLLTVAYPGLNAQWSPAINIEDIGSIHFRLPRSGEAKDYDLIRADVRIEGSTIFISLSLAMGGWPFVIENDSDYPMDLFQQDAPQSHDKSVTYALQPHSSMSYAWDYPATRDKKLVLSIGNARRVIDILEIGNLIPFKFNYQQRNKAVSLDVRAGSQQQILRITNYNPDRSVYRPRPQRSTSVSVSRQDTISSSVEGFEAVPEEIQTNLTILVDLAGIGISLINKRMIEVVYTVLDGIKFEYSNSRVAQSVNIAVGTLQVDNQLHEAIFPVILQPTPITKETSGVAALPTVQASVIWLKDQEHGVLFIKYCSILLQALTIEVDEDLLFALYDLTQIKGASWEEGTTDILITNPDEIPEPSLDAAGQDLYFEVLELQPIKLSLSFMRTERVNSEEKLSIKNPLAVVVNALTMTVGNINDAPLEMNALAIKDMRLTLPELQSRITYHYRQDILRQLYRVLGSADFIGNPVGLFTNVSSGVADIFYEPFQGVVVHGNKELGIGIAKGAASFVKKTVFGVSDSVTKFTSSVGKGLSAATFDSEYQARRRMTQRRNKPRHAIYGVTAGGEAFASSVTSAVEGVFMKPIEGAESEGAFGFFKGVGKGLVGAVTKPVVGVFDLASNVSEGIRNTTTVFDNPERDRVRLPRLVSADGVLRPYSSREALGQSWMKDLNNGAYRQEFYVAHINSPGGDNVILLTASRVLSLWSKKLRLDWELPFTQIQGVTVEDTGIRFAHKSGREHDKFAFIPDKAAQSWFFNQVASVVKTFNARRRMDS</sequence>
<dbReference type="Pfam" id="PF12624">
    <property type="entry name" value="VPS13_N"/>
    <property type="match status" value="1"/>
</dbReference>
<dbReference type="GO" id="GO:0006623">
    <property type="term" value="P:protein targeting to vacuole"/>
    <property type="evidence" value="ECO:0007669"/>
    <property type="project" value="TreeGrafter"/>
</dbReference>
<feature type="domain" description="Intermembrane lipid transfer protein VPS13-like C-terminal" evidence="8">
    <location>
        <begin position="2967"/>
        <end position="3073"/>
    </location>
</feature>
<feature type="region of interest" description="Disordered" evidence="4">
    <location>
        <begin position="1653"/>
        <end position="1674"/>
    </location>
</feature>
<keyword evidence="2" id="KW-0813">Transport</keyword>
<evidence type="ECO:0000256" key="2">
    <source>
        <dbReference type="ARBA" id="ARBA00022448"/>
    </source>
</evidence>
<feature type="domain" description="Chorein N-terminal" evidence="5">
    <location>
        <begin position="13"/>
        <end position="873"/>
    </location>
</feature>
<dbReference type="Pfam" id="PF25036">
    <property type="entry name" value="VPS13_VAB"/>
    <property type="match status" value="1"/>
</dbReference>
<organism evidence="9 10">
    <name type="scientific">Hypholoma sublateritium (strain FD-334 SS-4)</name>
    <dbReference type="NCBI Taxonomy" id="945553"/>
    <lineage>
        <taxon>Eukaryota</taxon>
        <taxon>Fungi</taxon>
        <taxon>Dikarya</taxon>
        <taxon>Basidiomycota</taxon>
        <taxon>Agaricomycotina</taxon>
        <taxon>Agaricomycetes</taxon>
        <taxon>Agaricomycetidae</taxon>
        <taxon>Agaricales</taxon>
        <taxon>Agaricineae</taxon>
        <taxon>Strophariaceae</taxon>
        <taxon>Hypholoma</taxon>
    </lineage>
</organism>
<comment type="similarity">
    <text evidence="1">Belongs to the VPS13 family.</text>
</comment>
<evidence type="ECO:0000256" key="1">
    <source>
        <dbReference type="ARBA" id="ARBA00006545"/>
    </source>
</evidence>
<accession>A0A0D2PL87</accession>
<dbReference type="OMA" id="SGWRPIR"/>
<dbReference type="Proteomes" id="UP000054270">
    <property type="component" value="Unassembled WGS sequence"/>
</dbReference>
<evidence type="ECO:0000259" key="7">
    <source>
        <dbReference type="Pfam" id="PF25036"/>
    </source>
</evidence>
<feature type="domain" description="Vacuolar protein sorting-associated protein 13 VPS13 adaptor binding" evidence="7">
    <location>
        <begin position="1875"/>
        <end position="2438"/>
    </location>
</feature>
<evidence type="ECO:0000259" key="8">
    <source>
        <dbReference type="Pfam" id="PF25037"/>
    </source>
</evidence>
<dbReference type="PANTHER" id="PTHR16166:SF93">
    <property type="entry name" value="INTERMEMBRANE LIPID TRANSFER PROTEIN VPS13"/>
    <property type="match status" value="1"/>
</dbReference>
<dbReference type="GO" id="GO:0006869">
    <property type="term" value="P:lipid transport"/>
    <property type="evidence" value="ECO:0007669"/>
    <property type="project" value="UniProtKB-KW"/>
</dbReference>